<dbReference type="AlphaFoldDB" id="A0A9N8KNY8"/>
<organism evidence="5 6">
    <name type="scientific">Aureobasidium uvarum</name>
    <dbReference type="NCBI Taxonomy" id="2773716"/>
    <lineage>
        <taxon>Eukaryota</taxon>
        <taxon>Fungi</taxon>
        <taxon>Dikarya</taxon>
        <taxon>Ascomycota</taxon>
        <taxon>Pezizomycotina</taxon>
        <taxon>Dothideomycetes</taxon>
        <taxon>Dothideomycetidae</taxon>
        <taxon>Dothideales</taxon>
        <taxon>Saccotheciaceae</taxon>
        <taxon>Aureobasidium</taxon>
    </lineage>
</organism>
<feature type="region of interest" description="Disordered" evidence="3">
    <location>
        <begin position="223"/>
        <end position="246"/>
    </location>
</feature>
<dbReference type="GO" id="GO:0004622">
    <property type="term" value="F:phosphatidylcholine lysophospholipase activity"/>
    <property type="evidence" value="ECO:0007669"/>
    <property type="project" value="TreeGrafter"/>
</dbReference>
<dbReference type="Proteomes" id="UP000745764">
    <property type="component" value="Unassembled WGS sequence"/>
</dbReference>
<evidence type="ECO:0000256" key="2">
    <source>
        <dbReference type="SAM" id="Coils"/>
    </source>
</evidence>
<dbReference type="OrthoDB" id="73875at2759"/>
<keyword evidence="1" id="KW-0732">Signal</keyword>
<keyword evidence="6" id="KW-1185">Reference proteome</keyword>
<evidence type="ECO:0000313" key="5">
    <source>
        <dbReference type="EMBL" id="CAD0113390.1"/>
    </source>
</evidence>
<dbReference type="Gene3D" id="3.40.50.1110">
    <property type="entry name" value="SGNH hydrolase"/>
    <property type="match status" value="1"/>
</dbReference>
<dbReference type="InterPro" id="IPR028994">
    <property type="entry name" value="Integrin_alpha_N"/>
</dbReference>
<feature type="domain" description="SGNH hydrolase-type esterase" evidence="4">
    <location>
        <begin position="3"/>
        <end position="179"/>
    </location>
</feature>
<dbReference type="InterPro" id="IPR013517">
    <property type="entry name" value="FG-GAP"/>
</dbReference>
<dbReference type="PANTHER" id="PTHR30383">
    <property type="entry name" value="THIOESTERASE 1/PROTEASE 1/LYSOPHOSPHOLIPASE L1"/>
    <property type="match status" value="1"/>
</dbReference>
<feature type="coiled-coil region" evidence="2">
    <location>
        <begin position="959"/>
        <end position="986"/>
    </location>
</feature>
<evidence type="ECO:0000313" key="6">
    <source>
        <dbReference type="Proteomes" id="UP000745764"/>
    </source>
</evidence>
<dbReference type="CDD" id="cd01833">
    <property type="entry name" value="XynB_like"/>
    <property type="match status" value="1"/>
</dbReference>
<dbReference type="SUPFAM" id="SSF52266">
    <property type="entry name" value="SGNH hydrolase"/>
    <property type="match status" value="1"/>
</dbReference>
<reference evidence="5" key="1">
    <citation type="submission" date="2020-06" db="EMBL/GenBank/DDBJ databases">
        <authorList>
            <person name="Onetto C."/>
        </authorList>
    </citation>
    <scope>NUCLEOTIDE SEQUENCE</scope>
</reference>
<comment type="caution">
    <text evidence="5">The sequence shown here is derived from an EMBL/GenBank/DDBJ whole genome shotgun (WGS) entry which is preliminary data.</text>
</comment>
<dbReference type="PANTHER" id="PTHR30383:SF31">
    <property type="entry name" value="SGNH HYDROLASE-TYPE ESTERASE DOMAIN-CONTAINING PROTEIN-RELATED"/>
    <property type="match status" value="1"/>
</dbReference>
<keyword evidence="2" id="KW-0175">Coiled coil</keyword>
<dbReference type="Pfam" id="PF13472">
    <property type="entry name" value="Lipase_GDSL_2"/>
    <property type="match status" value="1"/>
</dbReference>
<dbReference type="InterPro" id="IPR051532">
    <property type="entry name" value="Ester_Hydrolysis_Enzymes"/>
</dbReference>
<dbReference type="InterPro" id="IPR013830">
    <property type="entry name" value="SGNH_hydro"/>
</dbReference>
<dbReference type="EMBL" id="CAINUL010000016">
    <property type="protein sequence ID" value="CAD0113390.1"/>
    <property type="molecule type" value="Genomic_DNA"/>
</dbReference>
<dbReference type="Pfam" id="PF13517">
    <property type="entry name" value="FG-GAP_3"/>
    <property type="match status" value="1"/>
</dbReference>
<evidence type="ECO:0000256" key="3">
    <source>
        <dbReference type="SAM" id="MobiDB-lite"/>
    </source>
</evidence>
<accession>A0A9N8KNY8</accession>
<protein>
    <recommendedName>
        <fullName evidence="4">SGNH hydrolase-type esterase domain-containing protein</fullName>
    </recommendedName>
</protein>
<evidence type="ECO:0000259" key="4">
    <source>
        <dbReference type="Pfam" id="PF13472"/>
    </source>
</evidence>
<proteinExistence type="predicted"/>
<gene>
    <name evidence="5" type="ORF">AWRI4620_LOCUS7645</name>
</gene>
<dbReference type="SUPFAM" id="SSF69318">
    <property type="entry name" value="Integrin alpha N-terminal domain"/>
    <property type="match status" value="1"/>
</dbReference>
<evidence type="ECO:0000256" key="1">
    <source>
        <dbReference type="ARBA" id="ARBA00022729"/>
    </source>
</evidence>
<name>A0A9N8KNY8_9PEZI</name>
<sequence length="1102" mass="119209">MPLGASITEGVRSSDGNGYRRAIRDQLRFKGWKVNMVGSKQNGKMADRDNEGHPGWVISQVHSAWSASAWMKPNLVLLNVGTNDCVQNIDTGNAGTRVKQLIDDIFTSVPGVTIILSTLLPGRDFNTCATSVSDQYRELVMNYFNADPKARLHLADMNAFIKLSDLSDDGIHPLDPGYRKMAAVWWDAISRIESTIQAPANDNGIVDTGFSAVHNCTKVAGNARGPVKSQQGSGHDDGLYTHHSTSKGNVPSGKVFFGPDDKINAAIPEHMFFAQLVNSGGADRAGALDDWVRVEHKADGTNTYWLRVNKGDGTFADHVTFDVDMNCDGGPTYWFADFNNDGLDDFFCLGGGSRVSVSLNRGGNPPKFEHIGQVVPEHAGYTATDVRIADIDGDGRADYCLIGHNGDILCSRNQGQGDSYSWQGFKTVGGLREVVFTAKGKGDASGVRLADLNGDFRSDWMWIGDQGDIDTWINQRGWGTGIVPDWTHSGITHGGDGVFYCDMRNTGSDDYVWIYSDGHADSGDFYANIHEPPGWGHETKITLKVPGPRIGVHLADWNGDGKCDVLVQDKKTGALTMWENRYDASTNTLKFANVGVVTGAATCTQGWGVGIFDRGMAVVDIDGDGRADVLCIEPNGRTTAWLNPKSGLVDVGQIKFSEGGTERTSALLQIKVDWAELILFMSFLSVTSDSGNSGSHDGDGDTDDPDGDGFGGDEDFEVCDFSKTFKNLDDLSAAADGLRSDCIAVYTLETLITMLDAAYANYTSVNDGYDEEFGYYVTYIKKLVPAVLGNSFMFDESHATKYMAIPPVGTGMQYFDCQLGSNKFSCSDYEDHHIEGTTATTTLTLRDADGYNSALLKAGLSPDWVTMGDYEKDHLEDGGRASRNWRYKFSDFPVQNTSMVVPNPKDVITNGLGSVEDLRRQMQATLLDMILGIWTGGSIQDPAQAYSTPVFMLMEAVENMAQAKALGKQEEQAEEAEEEKRKKNFILLIISVVFLVVPFVGEEVALAGGFTTIARTLAIAGELGNAALGIYDTVEDPSSAVVNVLGMLLGVGAIAKASRDGKGISGVASARKGMSADSISSLGSVFKNQDDKLQSIMKVCKF</sequence>
<dbReference type="InterPro" id="IPR036514">
    <property type="entry name" value="SGNH_hydro_sf"/>
</dbReference>